<accession>A0A362X1U7</accession>
<proteinExistence type="predicted"/>
<keyword evidence="1" id="KW-0472">Membrane</keyword>
<organism evidence="2 3">
    <name type="scientific">Jejuia pallidilutea</name>
    <dbReference type="NCBI Taxonomy" id="504487"/>
    <lineage>
        <taxon>Bacteria</taxon>
        <taxon>Pseudomonadati</taxon>
        <taxon>Bacteroidota</taxon>
        <taxon>Flavobacteriia</taxon>
        <taxon>Flavobacteriales</taxon>
        <taxon>Flavobacteriaceae</taxon>
        <taxon>Jejuia</taxon>
    </lineage>
</organism>
<keyword evidence="1" id="KW-0812">Transmembrane</keyword>
<keyword evidence="1" id="KW-1133">Transmembrane helix</keyword>
<dbReference type="AlphaFoldDB" id="A0A362X1U7"/>
<dbReference type="RefSeq" id="WP_105472929.1">
    <property type="nucleotide sequence ID" value="NZ_PVEO01000002.1"/>
</dbReference>
<feature type="transmembrane region" description="Helical" evidence="1">
    <location>
        <begin position="33"/>
        <end position="50"/>
    </location>
</feature>
<sequence>MLKVLSNILYFLGILNVLIVFPGLWISDGFSTAYINLIVGVFLILLTFLIDKFSQYREKKGTLTKDYGKKIYWYLGAFVMLCLTVASIVNEGYPQVLMSFTIFLGLLGAGRKAD</sequence>
<name>A0A362X1U7_9FLAO</name>
<reference evidence="2 3" key="1">
    <citation type="submission" date="2018-02" db="EMBL/GenBank/DDBJ databases">
        <title>Genomic Encyclopedia of Archaeal and Bacterial Type Strains, Phase II (KMG-II): from individual species to whole genera.</title>
        <authorList>
            <person name="Goeker M."/>
        </authorList>
    </citation>
    <scope>NUCLEOTIDE SEQUENCE [LARGE SCALE GENOMIC DNA]</scope>
    <source>
        <strain evidence="2 3">DSM 21165</strain>
    </source>
</reference>
<gene>
    <name evidence="2" type="ORF">CLV33_102237</name>
</gene>
<dbReference type="Proteomes" id="UP000251545">
    <property type="component" value="Unassembled WGS sequence"/>
</dbReference>
<evidence type="ECO:0000313" key="2">
    <source>
        <dbReference type="EMBL" id="PQV50376.1"/>
    </source>
</evidence>
<evidence type="ECO:0000313" key="3">
    <source>
        <dbReference type="Proteomes" id="UP000251545"/>
    </source>
</evidence>
<protein>
    <submittedName>
        <fullName evidence="2">Uncharacterized protein</fullName>
    </submittedName>
</protein>
<evidence type="ECO:0000256" key="1">
    <source>
        <dbReference type="SAM" id="Phobius"/>
    </source>
</evidence>
<dbReference type="EMBL" id="PVEO01000002">
    <property type="protein sequence ID" value="PQV50376.1"/>
    <property type="molecule type" value="Genomic_DNA"/>
</dbReference>
<feature type="transmembrane region" description="Helical" evidence="1">
    <location>
        <begin position="71"/>
        <end position="89"/>
    </location>
</feature>
<feature type="transmembrane region" description="Helical" evidence="1">
    <location>
        <begin position="95"/>
        <end position="113"/>
    </location>
</feature>
<feature type="transmembrane region" description="Helical" evidence="1">
    <location>
        <begin position="7"/>
        <end position="27"/>
    </location>
</feature>
<comment type="caution">
    <text evidence="2">The sequence shown here is derived from an EMBL/GenBank/DDBJ whole genome shotgun (WGS) entry which is preliminary data.</text>
</comment>